<feature type="compositionally biased region" description="Low complexity" evidence="1">
    <location>
        <begin position="133"/>
        <end position="142"/>
    </location>
</feature>
<gene>
    <name evidence="2" type="ORF">FTOL_13280</name>
</gene>
<dbReference type="AlphaFoldDB" id="A0AAE8MNH5"/>
<evidence type="ECO:0000313" key="3">
    <source>
        <dbReference type="Proteomes" id="UP001187734"/>
    </source>
</evidence>
<feature type="region of interest" description="Disordered" evidence="1">
    <location>
        <begin position="41"/>
        <end position="216"/>
    </location>
</feature>
<reference evidence="2" key="1">
    <citation type="submission" date="2018-03" db="EMBL/GenBank/DDBJ databases">
        <authorList>
            <person name="Guldener U."/>
        </authorList>
    </citation>
    <scope>NUCLEOTIDE SEQUENCE</scope>
</reference>
<sequence>MPDPAPENESAGSSRYSDSSATYVHYRRRIPADKSLNVTFRESDTSVDEFIDSESFRNSHSRKYSPPPPRSAPQVRDPPNPRLSRSSSNLDQPLVPKRGFIQPPNRCEAKSKRHPSSNRASSPPKPTPHIRYPSVPDMSRPRPSSPDPVSPHYRGFRLNSYYGQPPNYRHVPGRERDSRTYSPSPPPPLTRDHQNSRCVTREVEARTYSPSPPSPRIRDTYYLDMFRLEAELERYRARDDNLRLTHQQEIREAQIRKEVEENYKVQLEERKRVREEAKKELEQARLEAEKAVREKLETERKAEEAVRKREEEQANRLEREIRLKVEAEKQAEEAEKKAKARMEENLELLMKTKMVERFEDLLETAKERLQVPEKPSPSQRAPAKSATREKSKYDASDGYTIDGDEVPYRNQSSRPGPSKPDGHSYATSSYRPEKDTLSPSEDEWEKVPRPVPVEVPDPPSFESDSEEDDIPHADFSRRPRWPRPYRDTSSRSRGRTRHRSHLSGTSRYSHQSQDYQTPMSPDLVQQIARAVADILREPGYDDVMSQRSNYTEPLRRYSSRSTERSLNPIGYSNSGDYDIENRTRSHHRDERGGQQHMTRARGATSSFDKELDRIPSIASISRLRHLPIEENKPPIAIPETSGPIEDGHSLNHSNNAWIGVSKVKISISDTQGLRADLAEDKEYRDGDGMEITSSESMTKVNSDISAAGSKMKGRITPPPIKAYKPEKDGNTTGGLLKMETARELYCRTIGRGKRYDYMSGSYGGIVRSSPQTDASDVE</sequence>
<feature type="region of interest" description="Disordered" evidence="1">
    <location>
        <begin position="1"/>
        <end position="23"/>
    </location>
</feature>
<feature type="region of interest" description="Disordered" evidence="1">
    <location>
        <begin position="366"/>
        <end position="518"/>
    </location>
</feature>
<feature type="region of interest" description="Disordered" evidence="1">
    <location>
        <begin position="706"/>
        <end position="735"/>
    </location>
</feature>
<feature type="region of interest" description="Disordered" evidence="1">
    <location>
        <begin position="550"/>
        <end position="608"/>
    </location>
</feature>
<organism evidence="2 3">
    <name type="scientific">Fusarium torulosum</name>
    <dbReference type="NCBI Taxonomy" id="33205"/>
    <lineage>
        <taxon>Eukaryota</taxon>
        <taxon>Fungi</taxon>
        <taxon>Dikarya</taxon>
        <taxon>Ascomycota</taxon>
        <taxon>Pezizomycotina</taxon>
        <taxon>Sordariomycetes</taxon>
        <taxon>Hypocreomycetidae</taxon>
        <taxon>Hypocreales</taxon>
        <taxon>Nectriaceae</taxon>
        <taxon>Fusarium</taxon>
    </lineage>
</organism>
<feature type="compositionally biased region" description="Basic and acidic residues" evidence="1">
    <location>
        <begin position="190"/>
        <end position="205"/>
    </location>
</feature>
<protein>
    <recommendedName>
        <fullName evidence="4">Reticulocyte-binding protein 2</fullName>
    </recommendedName>
</protein>
<feature type="compositionally biased region" description="Pro residues" evidence="1">
    <location>
        <begin position="449"/>
        <end position="459"/>
    </location>
</feature>
<dbReference type="Proteomes" id="UP001187734">
    <property type="component" value="Unassembled WGS sequence"/>
</dbReference>
<name>A0AAE8MNH5_9HYPO</name>
<dbReference type="EMBL" id="ONZP01000758">
    <property type="protein sequence ID" value="SPJ90399.1"/>
    <property type="molecule type" value="Genomic_DNA"/>
</dbReference>
<evidence type="ECO:0000313" key="2">
    <source>
        <dbReference type="EMBL" id="SPJ90399.1"/>
    </source>
</evidence>
<feature type="compositionally biased region" description="Pro residues" evidence="1">
    <location>
        <begin position="65"/>
        <end position="81"/>
    </location>
</feature>
<feature type="region of interest" description="Disordered" evidence="1">
    <location>
        <begin position="299"/>
        <end position="319"/>
    </location>
</feature>
<evidence type="ECO:0008006" key="4">
    <source>
        <dbReference type="Google" id="ProtNLM"/>
    </source>
</evidence>
<feature type="compositionally biased region" description="Basic and acidic residues" evidence="1">
    <location>
        <begin position="386"/>
        <end position="395"/>
    </location>
</feature>
<keyword evidence="3" id="KW-1185">Reference proteome</keyword>
<feature type="compositionally biased region" description="Low complexity" evidence="1">
    <location>
        <begin position="82"/>
        <end position="91"/>
    </location>
</feature>
<feature type="compositionally biased region" description="Basic residues" evidence="1">
    <location>
        <begin position="492"/>
        <end position="501"/>
    </location>
</feature>
<feature type="compositionally biased region" description="Low complexity" evidence="1">
    <location>
        <begin position="10"/>
        <end position="20"/>
    </location>
</feature>
<comment type="caution">
    <text evidence="2">The sequence shown here is derived from an EMBL/GenBank/DDBJ whole genome shotgun (WGS) entry which is preliminary data.</text>
</comment>
<evidence type="ECO:0000256" key="1">
    <source>
        <dbReference type="SAM" id="MobiDB-lite"/>
    </source>
</evidence>
<feature type="compositionally biased region" description="Polar residues" evidence="1">
    <location>
        <begin position="505"/>
        <end position="518"/>
    </location>
</feature>
<proteinExistence type="predicted"/>
<accession>A0AAE8MNH5</accession>
<feature type="compositionally biased region" description="Basic and acidic residues" evidence="1">
    <location>
        <begin position="579"/>
        <end position="593"/>
    </location>
</feature>